<evidence type="ECO:0000313" key="2">
    <source>
        <dbReference type="EMBL" id="EPA00043.1"/>
    </source>
</evidence>
<gene>
    <name evidence="2" type="ORF">A33Q_0211</name>
</gene>
<feature type="chain" id="PRO_5004496386" description="Natural product" evidence="1">
    <location>
        <begin position="25"/>
        <end position="70"/>
    </location>
</feature>
<evidence type="ECO:0000313" key="3">
    <source>
        <dbReference type="Proteomes" id="UP000006073"/>
    </source>
</evidence>
<name>S2DM55_INDAL</name>
<keyword evidence="3" id="KW-1185">Reference proteome</keyword>
<evidence type="ECO:0000256" key="1">
    <source>
        <dbReference type="SAM" id="SignalP"/>
    </source>
</evidence>
<sequence>MKKYVFLFLSSFLLALSVSFTSNSACIDPNTGGEYVIPNPNGAGLAVLSAHVGGGACMGCGGCVIPIPMQ</sequence>
<organism evidence="2 3">
    <name type="scientific">Indibacter alkaliphilus (strain CCUG 57479 / KCTC 22604 / LW1)</name>
    <dbReference type="NCBI Taxonomy" id="1189612"/>
    <lineage>
        <taxon>Bacteria</taxon>
        <taxon>Pseudomonadati</taxon>
        <taxon>Bacteroidota</taxon>
        <taxon>Cytophagia</taxon>
        <taxon>Cytophagales</taxon>
        <taxon>Cyclobacteriaceae</taxon>
    </lineage>
</organism>
<feature type="signal peptide" evidence="1">
    <location>
        <begin position="1"/>
        <end position="24"/>
    </location>
</feature>
<dbReference type="AlphaFoldDB" id="S2DM55"/>
<evidence type="ECO:0008006" key="4">
    <source>
        <dbReference type="Google" id="ProtNLM"/>
    </source>
</evidence>
<dbReference type="RefSeq" id="WP_009035134.1">
    <property type="nucleotide sequence ID" value="NZ_ALWO02000006.1"/>
</dbReference>
<dbReference type="EMBL" id="ALWO02000006">
    <property type="protein sequence ID" value="EPA00043.1"/>
    <property type="molecule type" value="Genomic_DNA"/>
</dbReference>
<protein>
    <recommendedName>
        <fullName evidence="4">Natural product</fullName>
    </recommendedName>
</protein>
<reference evidence="2 3" key="1">
    <citation type="journal article" date="2013" name="Genome Announc.">
        <title>Draft Genome Sequence of Indibacter alkaliphilus Strain LW1T, Isolated from Lonar Lake, a Haloalkaline Lake in the Buldana District of Maharashtra, India.</title>
        <authorList>
            <person name="Singh A."/>
            <person name="Kumar Jangir P."/>
            <person name="Sharma R."/>
            <person name="Singh A."/>
            <person name="Kumar Pinnaka A."/>
            <person name="Shivaji S."/>
        </authorList>
    </citation>
    <scope>NUCLEOTIDE SEQUENCE [LARGE SCALE GENOMIC DNA]</scope>
    <source>
        <strain evidence="3">CCUG 57479 / KCTC 22604 / LW1</strain>
    </source>
</reference>
<comment type="caution">
    <text evidence="2">The sequence shown here is derived from an EMBL/GenBank/DDBJ whole genome shotgun (WGS) entry which is preliminary data.</text>
</comment>
<dbReference type="STRING" id="1189612.A33Q_0211"/>
<proteinExistence type="predicted"/>
<dbReference type="Proteomes" id="UP000006073">
    <property type="component" value="Unassembled WGS sequence"/>
</dbReference>
<accession>S2DM55</accession>
<keyword evidence="1" id="KW-0732">Signal</keyword>